<dbReference type="AlphaFoldDB" id="Q22NG7"/>
<evidence type="ECO:0000256" key="5">
    <source>
        <dbReference type="PROSITE-ProRule" id="PRU10141"/>
    </source>
</evidence>
<feature type="compositionally biased region" description="Polar residues" evidence="6">
    <location>
        <begin position="425"/>
        <end position="434"/>
    </location>
</feature>
<dbReference type="Gene3D" id="1.10.510.10">
    <property type="entry name" value="Transferase(Phosphotransferase) domain 1"/>
    <property type="match status" value="1"/>
</dbReference>
<feature type="compositionally biased region" description="Low complexity" evidence="6">
    <location>
        <begin position="408"/>
        <end position="424"/>
    </location>
</feature>
<dbReference type="InParanoid" id="Q22NG7"/>
<dbReference type="RefSeq" id="XP_001007063.1">
    <property type="nucleotide sequence ID" value="XM_001007063.1"/>
</dbReference>
<dbReference type="SMART" id="SM00220">
    <property type="entry name" value="S_TKc"/>
    <property type="match status" value="1"/>
</dbReference>
<dbReference type="GeneID" id="7823561"/>
<name>Q22NG7_TETTS</name>
<evidence type="ECO:0000256" key="2">
    <source>
        <dbReference type="ARBA" id="ARBA00022741"/>
    </source>
</evidence>
<dbReference type="HOGENOM" id="CLU_373216_0_0_1"/>
<evidence type="ECO:0000259" key="7">
    <source>
        <dbReference type="PROSITE" id="PS50011"/>
    </source>
</evidence>
<dbReference type="KEGG" id="tet:TTHERM_00202780"/>
<dbReference type="PANTHER" id="PTHR24348">
    <property type="entry name" value="SERINE/THREONINE-PROTEIN KINASE UNC-51-RELATED"/>
    <property type="match status" value="1"/>
</dbReference>
<keyword evidence="9" id="KW-1185">Reference proteome</keyword>
<keyword evidence="1" id="KW-0808">Transferase</keyword>
<dbReference type="GO" id="GO:0000407">
    <property type="term" value="C:phagophore assembly site"/>
    <property type="evidence" value="ECO:0007669"/>
    <property type="project" value="TreeGrafter"/>
</dbReference>
<keyword evidence="4 5" id="KW-0067">ATP-binding</keyword>
<dbReference type="EMBL" id="GG662857">
    <property type="protein sequence ID" value="EAR86818.1"/>
    <property type="molecule type" value="Genomic_DNA"/>
</dbReference>
<dbReference type="GO" id="GO:0005776">
    <property type="term" value="C:autophagosome"/>
    <property type="evidence" value="ECO:0007669"/>
    <property type="project" value="TreeGrafter"/>
</dbReference>
<protein>
    <submittedName>
        <fullName evidence="8">Serine/Threonine kinase domain protein</fullName>
    </submittedName>
</protein>
<dbReference type="GO" id="GO:0016020">
    <property type="term" value="C:membrane"/>
    <property type="evidence" value="ECO:0007669"/>
    <property type="project" value="TreeGrafter"/>
</dbReference>
<accession>Q22NG7</accession>
<dbReference type="SUPFAM" id="SSF56112">
    <property type="entry name" value="Protein kinase-like (PK-like)"/>
    <property type="match status" value="1"/>
</dbReference>
<dbReference type="GO" id="GO:0005829">
    <property type="term" value="C:cytosol"/>
    <property type="evidence" value="ECO:0007669"/>
    <property type="project" value="TreeGrafter"/>
</dbReference>
<evidence type="ECO:0000313" key="8">
    <source>
        <dbReference type="EMBL" id="EAR86818.1"/>
    </source>
</evidence>
<feature type="binding site" evidence="5">
    <location>
        <position position="513"/>
    </location>
    <ligand>
        <name>ATP</name>
        <dbReference type="ChEBI" id="CHEBI:30616"/>
    </ligand>
</feature>
<dbReference type="InterPro" id="IPR017441">
    <property type="entry name" value="Protein_kinase_ATP_BS"/>
</dbReference>
<dbReference type="PROSITE" id="PS50011">
    <property type="entry name" value="PROTEIN_KINASE_DOM"/>
    <property type="match status" value="1"/>
</dbReference>
<evidence type="ECO:0000256" key="4">
    <source>
        <dbReference type="ARBA" id="ARBA00022840"/>
    </source>
</evidence>
<dbReference type="InterPro" id="IPR045269">
    <property type="entry name" value="Atg1-like"/>
</dbReference>
<feature type="region of interest" description="Disordered" evidence="6">
    <location>
        <begin position="382"/>
        <end position="460"/>
    </location>
</feature>
<dbReference type="eggNOG" id="KOG0586">
    <property type="taxonomic scope" value="Eukaryota"/>
</dbReference>
<dbReference type="Pfam" id="PF00069">
    <property type="entry name" value="Pkinase"/>
    <property type="match status" value="1"/>
</dbReference>
<dbReference type="PROSITE" id="PS00107">
    <property type="entry name" value="PROTEIN_KINASE_ATP"/>
    <property type="match status" value="1"/>
</dbReference>
<dbReference type="PROSITE" id="PS00108">
    <property type="entry name" value="PROTEIN_KINASE_ST"/>
    <property type="match status" value="1"/>
</dbReference>
<reference evidence="9" key="1">
    <citation type="journal article" date="2006" name="PLoS Biol.">
        <title>Macronuclear genome sequence of the ciliate Tetrahymena thermophila, a model eukaryote.</title>
        <authorList>
            <person name="Eisen J.A."/>
            <person name="Coyne R.S."/>
            <person name="Wu M."/>
            <person name="Wu D."/>
            <person name="Thiagarajan M."/>
            <person name="Wortman J.R."/>
            <person name="Badger J.H."/>
            <person name="Ren Q."/>
            <person name="Amedeo P."/>
            <person name="Jones K.M."/>
            <person name="Tallon L.J."/>
            <person name="Delcher A.L."/>
            <person name="Salzberg S.L."/>
            <person name="Silva J.C."/>
            <person name="Haas B.J."/>
            <person name="Majoros W.H."/>
            <person name="Farzad M."/>
            <person name="Carlton J.M."/>
            <person name="Smith R.K. Jr."/>
            <person name="Garg J."/>
            <person name="Pearlman R.E."/>
            <person name="Karrer K.M."/>
            <person name="Sun L."/>
            <person name="Manning G."/>
            <person name="Elde N.C."/>
            <person name="Turkewitz A.P."/>
            <person name="Asai D.J."/>
            <person name="Wilkes D.E."/>
            <person name="Wang Y."/>
            <person name="Cai H."/>
            <person name="Collins K."/>
            <person name="Stewart B.A."/>
            <person name="Lee S.R."/>
            <person name="Wilamowska K."/>
            <person name="Weinberg Z."/>
            <person name="Ruzzo W.L."/>
            <person name="Wloga D."/>
            <person name="Gaertig J."/>
            <person name="Frankel J."/>
            <person name="Tsao C.-C."/>
            <person name="Gorovsky M.A."/>
            <person name="Keeling P.J."/>
            <person name="Waller R.F."/>
            <person name="Patron N.J."/>
            <person name="Cherry J.M."/>
            <person name="Stover N.A."/>
            <person name="Krieger C.J."/>
            <person name="del Toro C."/>
            <person name="Ryder H.F."/>
            <person name="Williamson S.C."/>
            <person name="Barbeau R.A."/>
            <person name="Hamilton E.P."/>
            <person name="Orias E."/>
        </authorList>
    </citation>
    <scope>NUCLEOTIDE SEQUENCE [LARGE SCALE GENOMIC DNA]</scope>
    <source>
        <strain evidence="9">SB210</strain>
    </source>
</reference>
<feature type="compositionally biased region" description="Basic and acidic residues" evidence="6">
    <location>
        <begin position="437"/>
        <end position="452"/>
    </location>
</feature>
<evidence type="ECO:0000313" key="9">
    <source>
        <dbReference type="Proteomes" id="UP000009168"/>
    </source>
</evidence>
<dbReference type="Proteomes" id="UP000009168">
    <property type="component" value="Unassembled WGS sequence"/>
</dbReference>
<proteinExistence type="predicted"/>
<dbReference type="InterPro" id="IPR011009">
    <property type="entry name" value="Kinase-like_dom_sf"/>
</dbReference>
<sequence length="745" mass="85613">MLRYFGRRTAAVGAIRNLQSINFNSAKKCGEKLLNNFRTKNGVNEDDKRRERQSSEEQNYGFGGIFKKTQFCMNEQNKKTNYCSQAQFVNHRIFNQLMTSDMRDLLADQIGCKKFKFNTNSIVYLISALDTTCGDSDKNKTNFILKKLNSQTNISAKKERIKLDSFQCSFKFCTIASQKQSTSQQIQTKAHQPVIIQSDFETISDLKNKKSAHFHYQENFLNKKSTNDSYFFGQKQNHIDQEQIIKSLQNQQVNMSSDVYYSPPPSEEIMNNKIKIIGDLENKNEFQIKENQEKSNEIIQDCERKEELSSNLKVDKELDQFQKTKLVQNQFNQLEIQQTQAKTATNLNEKTLLINTNKSNNLLQEEQLQQIHKQQSISSTSFTNLTQRDSNCTVSDNNLPFSPPEKVPGSPLLSGSESPDLPSSAQSQAKNVKSASKKYDTASDSAHSESERCIPAGKSPLKTDKQMLRNKVRSNTYKIERKIGDGCSSVVYLAKEMDELNNILSNNLIAIKKFKKRKEHHFESEHKILSLINGQHPNIIKIQSINTSQMEIQSDYCPNGDLLDFVIKRGALRESQARFFFKGVSKAVQYLQQRNICHRDLKLENILLDASFNPVVIDFAFAAFNKPNLTDFIGTDGYQAPEIILKYPYCGFAADNFSLGVMLFEMVMGKPPFQHAKLDQGLYKKFTQENVEYWEVFKKYQNPSDQLKDLINKLLESEPQNRISIDEVLQHPWMSENNQIEQILM</sequence>
<dbReference type="GO" id="GO:0005524">
    <property type="term" value="F:ATP binding"/>
    <property type="evidence" value="ECO:0007669"/>
    <property type="project" value="UniProtKB-UniRule"/>
</dbReference>
<dbReference type="InterPro" id="IPR000719">
    <property type="entry name" value="Prot_kinase_dom"/>
</dbReference>
<evidence type="ECO:0000256" key="3">
    <source>
        <dbReference type="ARBA" id="ARBA00022777"/>
    </source>
</evidence>
<dbReference type="GO" id="GO:0000045">
    <property type="term" value="P:autophagosome assembly"/>
    <property type="evidence" value="ECO:0007669"/>
    <property type="project" value="TreeGrafter"/>
</dbReference>
<evidence type="ECO:0000256" key="1">
    <source>
        <dbReference type="ARBA" id="ARBA00022679"/>
    </source>
</evidence>
<keyword evidence="2 5" id="KW-0547">Nucleotide-binding</keyword>
<dbReference type="GO" id="GO:0010506">
    <property type="term" value="P:regulation of autophagy"/>
    <property type="evidence" value="ECO:0007669"/>
    <property type="project" value="InterPro"/>
</dbReference>
<feature type="domain" description="Protein kinase" evidence="7">
    <location>
        <begin position="477"/>
        <end position="734"/>
    </location>
</feature>
<dbReference type="InterPro" id="IPR008271">
    <property type="entry name" value="Ser/Thr_kinase_AS"/>
</dbReference>
<organism evidence="8 9">
    <name type="scientific">Tetrahymena thermophila (strain SB210)</name>
    <dbReference type="NCBI Taxonomy" id="312017"/>
    <lineage>
        <taxon>Eukaryota</taxon>
        <taxon>Sar</taxon>
        <taxon>Alveolata</taxon>
        <taxon>Ciliophora</taxon>
        <taxon>Intramacronucleata</taxon>
        <taxon>Oligohymenophorea</taxon>
        <taxon>Hymenostomatida</taxon>
        <taxon>Tetrahymenina</taxon>
        <taxon>Tetrahymenidae</taxon>
        <taxon>Tetrahymena</taxon>
    </lineage>
</organism>
<evidence type="ECO:0000256" key="6">
    <source>
        <dbReference type="SAM" id="MobiDB-lite"/>
    </source>
</evidence>
<feature type="compositionally biased region" description="Polar residues" evidence="6">
    <location>
        <begin position="382"/>
        <end position="400"/>
    </location>
</feature>
<gene>
    <name evidence="8" type="ORF">TTHERM_00202780</name>
</gene>
<dbReference type="PANTHER" id="PTHR24348:SF22">
    <property type="entry name" value="NON-SPECIFIC SERINE_THREONINE PROTEIN KINASE"/>
    <property type="match status" value="1"/>
</dbReference>
<dbReference type="GO" id="GO:0004674">
    <property type="term" value="F:protein serine/threonine kinase activity"/>
    <property type="evidence" value="ECO:0007669"/>
    <property type="project" value="InterPro"/>
</dbReference>
<keyword evidence="3 8" id="KW-0418">Kinase</keyword>